<dbReference type="PROSITE" id="PS51828">
    <property type="entry name" value="PTX_2"/>
    <property type="match status" value="1"/>
</dbReference>
<dbReference type="InterPro" id="IPR051005">
    <property type="entry name" value="Pentraxin_domain"/>
</dbReference>
<evidence type="ECO:0000313" key="3">
    <source>
        <dbReference type="Ensembl" id="ENSSDUP00000014319.1"/>
    </source>
</evidence>
<name>A0A3B4U6V2_SERDU</name>
<feature type="domain" description="Pentraxin (PTX)" evidence="2">
    <location>
        <begin position="8"/>
        <end position="89"/>
    </location>
</feature>
<evidence type="ECO:0000313" key="4">
    <source>
        <dbReference type="Proteomes" id="UP000261420"/>
    </source>
</evidence>
<evidence type="ECO:0000256" key="1">
    <source>
        <dbReference type="PROSITE-ProRule" id="PRU01172"/>
    </source>
</evidence>
<dbReference type="Ensembl" id="ENSSDUT00000014594.1">
    <property type="protein sequence ID" value="ENSSDUP00000014319.1"/>
    <property type="gene ID" value="ENSSDUG00000010436.1"/>
</dbReference>
<dbReference type="Gene3D" id="2.60.120.200">
    <property type="match status" value="1"/>
</dbReference>
<organism evidence="3 4">
    <name type="scientific">Seriola dumerili</name>
    <name type="common">Greater amberjack</name>
    <name type="synonym">Caranx dumerili</name>
    <dbReference type="NCBI Taxonomy" id="41447"/>
    <lineage>
        <taxon>Eukaryota</taxon>
        <taxon>Metazoa</taxon>
        <taxon>Chordata</taxon>
        <taxon>Craniata</taxon>
        <taxon>Vertebrata</taxon>
        <taxon>Euteleostomi</taxon>
        <taxon>Actinopterygii</taxon>
        <taxon>Neopterygii</taxon>
        <taxon>Teleostei</taxon>
        <taxon>Neoteleostei</taxon>
        <taxon>Acanthomorphata</taxon>
        <taxon>Carangaria</taxon>
        <taxon>Carangiformes</taxon>
        <taxon>Carangidae</taxon>
        <taxon>Seriola</taxon>
    </lineage>
</organism>
<dbReference type="AlphaFoldDB" id="A0A3B4U6V2"/>
<dbReference type="PANTHER" id="PTHR45869">
    <property type="entry name" value="C-REACTIVE PROTEIN-RELATED"/>
    <property type="match status" value="1"/>
</dbReference>
<protein>
    <recommendedName>
        <fullName evidence="2">Pentraxin (PTX) domain-containing protein</fullName>
    </recommendedName>
</protein>
<dbReference type="PANTHER" id="PTHR45869:SF2">
    <property type="entry name" value="C-REACTIVE PROTEIN-RELATED"/>
    <property type="match status" value="1"/>
</dbReference>
<dbReference type="Pfam" id="PF00354">
    <property type="entry name" value="Pentaxin"/>
    <property type="match status" value="1"/>
</dbReference>
<comment type="caution">
    <text evidence="1">Lacks conserved residue(s) required for the propagation of feature annotation.</text>
</comment>
<proteinExistence type="predicted"/>
<accession>A0A3B4U6V2</accession>
<dbReference type="Proteomes" id="UP000261420">
    <property type="component" value="Unplaced"/>
</dbReference>
<dbReference type="OMA" id="NDHHFEG"/>
<dbReference type="GeneTree" id="ENSGT00940000178560"/>
<reference evidence="3" key="2">
    <citation type="submission" date="2025-09" db="UniProtKB">
        <authorList>
            <consortium name="Ensembl"/>
        </authorList>
    </citation>
    <scope>IDENTIFICATION</scope>
</reference>
<dbReference type="InterPro" id="IPR001759">
    <property type="entry name" value="PTX_dom"/>
</dbReference>
<reference evidence="3" key="1">
    <citation type="submission" date="2025-08" db="UniProtKB">
        <authorList>
            <consortium name="Ensembl"/>
        </authorList>
    </citation>
    <scope>IDENTIFICATION</scope>
</reference>
<sequence>GQTKTLPWGLTLVFPTETSTSFVEMVPLKPLSLRAFTLCMRVATELSGEREIILFAYRTADYDELNVWRELDGRYTVNDHHFEGQQHRC</sequence>
<evidence type="ECO:0000259" key="2">
    <source>
        <dbReference type="PROSITE" id="PS51828"/>
    </source>
</evidence>
<keyword evidence="4" id="KW-1185">Reference proteome</keyword>